<protein>
    <recommendedName>
        <fullName evidence="2">CHAT domain-containing protein</fullName>
    </recommendedName>
</protein>
<dbReference type="OrthoDB" id="7285215at2"/>
<reference evidence="3 4" key="1">
    <citation type="submission" date="2011-04" db="EMBL/GenBank/DDBJ databases">
        <title>The Genome Sequence of Dysgonomonas mossii DSM 22836.</title>
        <authorList>
            <consortium name="The Broad Institute Genome Sequencing Platform"/>
            <person name="Earl A."/>
            <person name="Ward D."/>
            <person name="Feldgarden M."/>
            <person name="Gevers D."/>
            <person name="Pudlo N."/>
            <person name="Martens E."/>
            <person name="Allen-Vercoe E."/>
            <person name="Young S.K."/>
            <person name="Zeng Q."/>
            <person name="Gargeya S."/>
            <person name="Fitzgerald M."/>
            <person name="Haas B."/>
            <person name="Abouelleil A."/>
            <person name="Alvarado L."/>
            <person name="Arachchi H.M."/>
            <person name="Berlin A."/>
            <person name="Brown A."/>
            <person name="Chapman S.B."/>
            <person name="Chen Z."/>
            <person name="Dunbar C."/>
            <person name="Freedman E."/>
            <person name="Gearin G."/>
            <person name="Gellesch M."/>
            <person name="Goldberg J."/>
            <person name="Griggs A."/>
            <person name="Gujja S."/>
            <person name="Heiman D."/>
            <person name="Howarth C."/>
            <person name="Larson L."/>
            <person name="Lui A."/>
            <person name="MacDonald P.J.P."/>
            <person name="Mehta T."/>
            <person name="Montmayeur A."/>
            <person name="Murphy C."/>
            <person name="Neiman D."/>
            <person name="Pearson M."/>
            <person name="Priest M."/>
            <person name="Roberts A."/>
            <person name="Saif S."/>
            <person name="Shea T."/>
            <person name="Shenoy N."/>
            <person name="Sisk P."/>
            <person name="Stolte C."/>
            <person name="Sykes S."/>
            <person name="Yandava C."/>
            <person name="Wortman J."/>
            <person name="Nusbaum C."/>
            <person name="Birren B."/>
        </authorList>
    </citation>
    <scope>NUCLEOTIDE SEQUENCE [LARGE SCALE GENOMIC DNA]</scope>
    <source>
        <strain evidence="3 4">DSM 22836</strain>
    </source>
</reference>
<feature type="coiled-coil region" evidence="1">
    <location>
        <begin position="61"/>
        <end position="111"/>
    </location>
</feature>
<dbReference type="InterPro" id="IPR024983">
    <property type="entry name" value="CHAT_dom"/>
</dbReference>
<organism evidence="3 4">
    <name type="scientific">Dysgonomonas mossii DSM 22836</name>
    <dbReference type="NCBI Taxonomy" id="742767"/>
    <lineage>
        <taxon>Bacteria</taxon>
        <taxon>Pseudomonadati</taxon>
        <taxon>Bacteroidota</taxon>
        <taxon>Bacteroidia</taxon>
        <taxon>Bacteroidales</taxon>
        <taxon>Dysgonomonadaceae</taxon>
        <taxon>Dysgonomonas</taxon>
    </lineage>
</organism>
<dbReference type="STRING" id="742767.HMPREF9456_00920"/>
<dbReference type="Proteomes" id="UP000006420">
    <property type="component" value="Unassembled WGS sequence"/>
</dbReference>
<dbReference type="eggNOG" id="COG4995">
    <property type="taxonomic scope" value="Bacteria"/>
</dbReference>
<dbReference type="GeneID" id="78081594"/>
<accession>F8WXZ0</accession>
<proteinExistence type="predicted"/>
<evidence type="ECO:0000259" key="2">
    <source>
        <dbReference type="Pfam" id="PF12770"/>
    </source>
</evidence>
<dbReference type="EMBL" id="ADLW01000003">
    <property type="protein sequence ID" value="EGK04593.1"/>
    <property type="molecule type" value="Genomic_DNA"/>
</dbReference>
<gene>
    <name evidence="3" type="ORF">HMPREF9456_00920</name>
</gene>
<keyword evidence="1" id="KW-0175">Coiled coil</keyword>
<dbReference type="Pfam" id="PF12770">
    <property type="entry name" value="CHAT"/>
    <property type="match status" value="1"/>
</dbReference>
<dbReference type="RefSeq" id="WP_006842291.1">
    <property type="nucleotide sequence ID" value="NZ_AQWJ01000002.1"/>
</dbReference>
<dbReference type="AlphaFoldDB" id="F8WXZ0"/>
<sequence length="341" mass="39383">MNSSYYQNQVLKLEKELSDLQKKITDETKKEFEKQRQIETISRSITKNTPILMQQSKQRQITNYQKTIIDIKKKVVDLQKKLALKNIELQKKKIELTKSESQEQKKRLAEDEKYRKEQARNIEMMNRTLIQHDSAITELQLLPEKITVLFLASNPIDIQQLSLDEEVRDIREMILKSKHRDSVKLESCWAVRTGDLLQAINEFEPTIVHFSGHGSPQDELVLMNNQRQAKLVPLKAIIQVMSFANDNLRLVFFNTCFSKTQAQEIVKFIDVAIGMRTSISDEAARIFSAQFYSSLSFGLSVGKAFNQAKAALLIEGIEEEDTPELFTKDEKDPNEIFIIAN</sequence>
<feature type="domain" description="CHAT" evidence="2">
    <location>
        <begin position="165"/>
        <end position="313"/>
    </location>
</feature>
<dbReference type="HOGENOM" id="CLU_069360_0_0_10"/>
<name>F8WXZ0_9BACT</name>
<feature type="coiled-coil region" evidence="1">
    <location>
        <begin position="3"/>
        <end position="30"/>
    </location>
</feature>
<evidence type="ECO:0000313" key="3">
    <source>
        <dbReference type="EMBL" id="EGK04593.1"/>
    </source>
</evidence>
<comment type="caution">
    <text evidence="3">The sequence shown here is derived from an EMBL/GenBank/DDBJ whole genome shotgun (WGS) entry which is preliminary data.</text>
</comment>
<evidence type="ECO:0000313" key="4">
    <source>
        <dbReference type="Proteomes" id="UP000006420"/>
    </source>
</evidence>
<evidence type="ECO:0000256" key="1">
    <source>
        <dbReference type="SAM" id="Coils"/>
    </source>
</evidence>
<keyword evidence="4" id="KW-1185">Reference proteome</keyword>